<gene>
    <name evidence="3" type="ORF">Alo02nite_31370</name>
    <name evidence="4" type="ORF">BJ964_003461</name>
</gene>
<keyword evidence="6" id="KW-1185">Reference proteome</keyword>
<evidence type="ECO:0000259" key="2">
    <source>
        <dbReference type="Pfam" id="PF13449"/>
    </source>
</evidence>
<dbReference type="InterPro" id="IPR027372">
    <property type="entry name" value="Phytase-like_dom"/>
</dbReference>
<dbReference type="EMBL" id="JACHNC010000001">
    <property type="protein sequence ID" value="MBB4749300.1"/>
    <property type="molecule type" value="Genomic_DNA"/>
</dbReference>
<feature type="signal peptide" evidence="1">
    <location>
        <begin position="1"/>
        <end position="23"/>
    </location>
</feature>
<proteinExistence type="predicted"/>
<dbReference type="SUPFAM" id="SSF50969">
    <property type="entry name" value="YVTN repeat-like/Quinoprotein amine dehydrogenase"/>
    <property type="match status" value="1"/>
</dbReference>
<dbReference type="PANTHER" id="PTHR46928">
    <property type="entry name" value="MESENCHYME-SPECIFIC CELL SURFACE GLYCOPROTEIN"/>
    <property type="match status" value="1"/>
</dbReference>
<dbReference type="Gene3D" id="2.130.10.10">
    <property type="entry name" value="YVTN repeat-like/Quinoprotein amine dehydrogenase"/>
    <property type="match status" value="1"/>
</dbReference>
<dbReference type="RefSeq" id="WP_188121644.1">
    <property type="nucleotide sequence ID" value="NZ_BOMP01000040.1"/>
</dbReference>
<dbReference type="EMBL" id="BOMP01000040">
    <property type="protein sequence ID" value="GIE40239.1"/>
    <property type="molecule type" value="Genomic_DNA"/>
</dbReference>
<dbReference type="Proteomes" id="UP000631312">
    <property type="component" value="Unassembled WGS sequence"/>
</dbReference>
<reference evidence="3 6" key="2">
    <citation type="submission" date="2021-01" db="EMBL/GenBank/DDBJ databases">
        <title>Whole genome shotgun sequence of Actinoplanes lobatus NBRC 12513.</title>
        <authorList>
            <person name="Komaki H."/>
            <person name="Tamura T."/>
        </authorList>
    </citation>
    <scope>NUCLEOTIDE SEQUENCE [LARGE SCALE GENOMIC DNA]</scope>
    <source>
        <strain evidence="3 6">NBRC 12513</strain>
    </source>
</reference>
<evidence type="ECO:0000313" key="3">
    <source>
        <dbReference type="EMBL" id="GIE40239.1"/>
    </source>
</evidence>
<dbReference type="InterPro" id="IPR052956">
    <property type="entry name" value="Mesenchyme-surface_protein"/>
</dbReference>
<dbReference type="Proteomes" id="UP000590511">
    <property type="component" value="Unassembled WGS sequence"/>
</dbReference>
<feature type="domain" description="Phytase-like" evidence="2">
    <location>
        <begin position="434"/>
        <end position="680"/>
    </location>
</feature>
<dbReference type="AlphaFoldDB" id="A0A7W7HF05"/>
<evidence type="ECO:0000313" key="6">
    <source>
        <dbReference type="Proteomes" id="UP000631312"/>
    </source>
</evidence>
<reference evidence="4 5" key="1">
    <citation type="submission" date="2020-08" db="EMBL/GenBank/DDBJ databases">
        <title>Sequencing the genomes of 1000 actinobacteria strains.</title>
        <authorList>
            <person name="Klenk H.-P."/>
        </authorList>
    </citation>
    <scope>NUCLEOTIDE SEQUENCE [LARGE SCALE GENOMIC DNA]</scope>
    <source>
        <strain evidence="4 5">DSM 43150</strain>
    </source>
</reference>
<name>A0A7W7HF05_9ACTN</name>
<dbReference type="InterPro" id="IPR015943">
    <property type="entry name" value="WD40/YVTN_repeat-like_dom_sf"/>
</dbReference>
<dbReference type="PANTHER" id="PTHR46928:SF1">
    <property type="entry name" value="MESENCHYME-SPECIFIC CELL SURFACE GLYCOPROTEIN"/>
    <property type="match status" value="1"/>
</dbReference>
<dbReference type="InterPro" id="IPR011044">
    <property type="entry name" value="Quino_amine_DH_bsu"/>
</dbReference>
<evidence type="ECO:0000313" key="5">
    <source>
        <dbReference type="Proteomes" id="UP000590511"/>
    </source>
</evidence>
<sequence>MSIRRTTSAVVSVAVLAVPSAAAAHGRAPEFRRLSTFPAYLNSSIGDTAAAEISTVTDDGRTVVYTDSPGKRLGFVDITNPAAPEPAGTLAVGGEPTSVAHLGRLLLAGVNTRTSFTDPSGKLVVIDAVSRKTVREIDLGGQPDSVAVAPSGRYIAVAIENERDEDVDDGAIPQAPAGWLAVVDTRTWAVRKIDLSGLSAVAPTDPEPEYVSINSRDEAVVSLQENNHLAVVSLRSGKIINSIDAGTVTVSGVDILDDDRIELTGTITAKREPDGVAWITDDLFATANEGDYEGGSRGWSIFSKRTGKVVWDAGNSLEHIAVAYGQYPDKRSDAKGIEPENVAFARMGGIPYVFVNSERGNFTAVYDVSNPAKPRFRQLLPTTNGPEGVVAVPSRGLVVVSSEEEDPSIGIRGTVQVLGFGSPKNQQVVSKNDIPWGALSALSAVPGRRDRLAGVTDAVYSPTRVLGLTTDGVIDSELTVTRDGAPVGYDAEGLVVRKQGGYWMAVEGQNLLVRLNARAEVQEEIPLSPDVAAAITGNGLEGIAEVGASVWVAVQRTIKGDPANTARIGRYDTVTRTWSWLLYPLDTAPTGWVGLSELVAVDANTFAVIERDNQRGALAAIKRIYTFDVPATWTGTPTVEKKLIKDLLPLLKADGGWAQDKVEGLAVAGDGRTYAVTDNDGIDDATGETVFLDLGRLL</sequence>
<comment type="caution">
    <text evidence="4">The sequence shown here is derived from an EMBL/GenBank/DDBJ whole genome shotgun (WGS) entry which is preliminary data.</text>
</comment>
<keyword evidence="1" id="KW-0732">Signal</keyword>
<accession>A0A7W7HF05</accession>
<dbReference type="Pfam" id="PF13449">
    <property type="entry name" value="Phytase-like"/>
    <property type="match status" value="1"/>
</dbReference>
<evidence type="ECO:0000313" key="4">
    <source>
        <dbReference type="EMBL" id="MBB4749300.1"/>
    </source>
</evidence>
<evidence type="ECO:0000256" key="1">
    <source>
        <dbReference type="SAM" id="SignalP"/>
    </source>
</evidence>
<organism evidence="4 5">
    <name type="scientific">Actinoplanes lobatus</name>
    <dbReference type="NCBI Taxonomy" id="113568"/>
    <lineage>
        <taxon>Bacteria</taxon>
        <taxon>Bacillati</taxon>
        <taxon>Actinomycetota</taxon>
        <taxon>Actinomycetes</taxon>
        <taxon>Micromonosporales</taxon>
        <taxon>Micromonosporaceae</taxon>
        <taxon>Actinoplanes</taxon>
    </lineage>
</organism>
<feature type="chain" id="PRO_5030728000" description="Phytase-like domain-containing protein" evidence="1">
    <location>
        <begin position="24"/>
        <end position="698"/>
    </location>
</feature>
<protein>
    <recommendedName>
        <fullName evidence="2">Phytase-like domain-containing protein</fullName>
    </recommendedName>
</protein>